<dbReference type="Proteomes" id="UP001273209">
    <property type="component" value="Unassembled WGS sequence"/>
</dbReference>
<dbReference type="Gene3D" id="3.90.1590.10">
    <property type="entry name" value="glutathione-dependent formaldehyde- activating enzyme (gfa)"/>
    <property type="match status" value="1"/>
</dbReference>
<dbReference type="PANTHER" id="PTHR43333">
    <property type="entry name" value="2-HACID_DH_C DOMAIN-CONTAINING PROTEIN"/>
    <property type="match status" value="1"/>
</dbReference>
<organism evidence="7 8">
    <name type="scientific">Trichoderma aggressivum f. europaeum</name>
    <dbReference type="NCBI Taxonomy" id="173218"/>
    <lineage>
        <taxon>Eukaryota</taxon>
        <taxon>Fungi</taxon>
        <taxon>Dikarya</taxon>
        <taxon>Ascomycota</taxon>
        <taxon>Pezizomycotina</taxon>
        <taxon>Sordariomycetes</taxon>
        <taxon>Hypocreomycetidae</taxon>
        <taxon>Hypocreales</taxon>
        <taxon>Hypocreaceae</taxon>
        <taxon>Trichoderma</taxon>
    </lineage>
</organism>
<dbReference type="Pfam" id="PF04828">
    <property type="entry name" value="GFA"/>
    <property type="match status" value="1"/>
</dbReference>
<dbReference type="GO" id="GO:0016846">
    <property type="term" value="F:carbon-sulfur lyase activity"/>
    <property type="evidence" value="ECO:0007669"/>
    <property type="project" value="InterPro"/>
</dbReference>
<dbReference type="InterPro" id="IPR011057">
    <property type="entry name" value="Mss4-like_sf"/>
</dbReference>
<comment type="caution">
    <text evidence="7">The sequence shown here is derived from an EMBL/GenBank/DDBJ whole genome shotgun (WGS) entry which is preliminary data.</text>
</comment>
<gene>
    <name evidence="7" type="ORF">Triagg1_3608</name>
</gene>
<dbReference type="InterPro" id="IPR036291">
    <property type="entry name" value="NAD(P)-bd_dom_sf"/>
</dbReference>
<evidence type="ECO:0000313" key="7">
    <source>
        <dbReference type="EMBL" id="KAK4077914.1"/>
    </source>
</evidence>
<keyword evidence="8" id="KW-1185">Reference proteome</keyword>
<evidence type="ECO:0000256" key="4">
    <source>
        <dbReference type="ARBA" id="ARBA00023002"/>
    </source>
</evidence>
<evidence type="ECO:0000313" key="8">
    <source>
        <dbReference type="Proteomes" id="UP001273209"/>
    </source>
</evidence>
<dbReference type="GO" id="GO:0046872">
    <property type="term" value="F:metal ion binding"/>
    <property type="evidence" value="ECO:0007669"/>
    <property type="project" value="UniProtKB-KW"/>
</dbReference>
<proteinExistence type="inferred from homology"/>
<evidence type="ECO:0000256" key="3">
    <source>
        <dbReference type="ARBA" id="ARBA00022833"/>
    </source>
</evidence>
<dbReference type="PROSITE" id="PS51891">
    <property type="entry name" value="CENP_V_GFA"/>
    <property type="match status" value="1"/>
</dbReference>
<comment type="similarity">
    <text evidence="1">Belongs to the Gfa family.</text>
</comment>
<evidence type="ECO:0000256" key="2">
    <source>
        <dbReference type="ARBA" id="ARBA00022723"/>
    </source>
</evidence>
<sequence>MAGHLLMTLPFPKPEPLLKAFQGAFPDLKVTFLRHEVKPAEAFVKQDMYIPPEILREATHLMTFGVVPDPADAPNLRYIHFSVAGTDHVAHKAVFKDPNITITTSTGGPSIALAEWVMGSILGLTRQLFQFKDLQNKRTWGSSAPPPFTLDGKKMGIVGYGSIGRQVARLAQAFSMDVVVYNSRPRLTAEDRKDRNWYQAGSGDPDGTIPSAYFHGQSREDLHKFLSQNLDILVLALPLTPATKHLIGEEELSILNANSPALLVNIARGPVIYQEALIASLKKGAAGGGLLGAALDVTDPEPLPTENELWGLPNVFITPHISSVTTQTVMRAYRILQDNLVRQLKGGELFNVIKKGIYNGQKTQLRVQLHLHNLIKSTLTNLKDSSITILFNMTQSSCLCGANVITYEGTQELKFKCHCANEGKLTGASPFSLNFITSTDSLKVVKGELKTWGFVVDSGNFMTNHCCGECGSLLYRTSSGFPGKMAVKIGCVDDEEILKTFVPEVEIFTRNRPSWVPAVEGAAQNWTDFGTGEGPAVAVEAN</sequence>
<dbReference type="EMBL" id="JAWRVG010000010">
    <property type="protein sequence ID" value="KAK4077914.1"/>
    <property type="molecule type" value="Genomic_DNA"/>
</dbReference>
<protein>
    <recommendedName>
        <fullName evidence="6">CENP-V/GFA domain-containing protein</fullName>
    </recommendedName>
</protein>
<dbReference type="SUPFAM" id="SSF52283">
    <property type="entry name" value="Formate/glycerate dehydrogenase catalytic domain-like"/>
    <property type="match status" value="1"/>
</dbReference>
<evidence type="ECO:0000259" key="6">
    <source>
        <dbReference type="PROSITE" id="PS51891"/>
    </source>
</evidence>
<dbReference type="GO" id="GO:0051287">
    <property type="term" value="F:NAD binding"/>
    <property type="evidence" value="ECO:0007669"/>
    <property type="project" value="InterPro"/>
</dbReference>
<keyword evidence="5" id="KW-0520">NAD</keyword>
<dbReference type="AlphaFoldDB" id="A0AAE1IF99"/>
<dbReference type="Pfam" id="PF02826">
    <property type="entry name" value="2-Hacid_dh_C"/>
    <property type="match status" value="2"/>
</dbReference>
<dbReference type="PANTHER" id="PTHR43333:SF1">
    <property type="entry name" value="D-ISOMER SPECIFIC 2-HYDROXYACID DEHYDROGENASE NAD-BINDING DOMAIN-CONTAINING PROTEIN"/>
    <property type="match status" value="1"/>
</dbReference>
<dbReference type="InterPro" id="IPR006140">
    <property type="entry name" value="D-isomer_DH_NAD-bd"/>
</dbReference>
<keyword evidence="4" id="KW-0560">Oxidoreductase</keyword>
<dbReference type="PROSITE" id="PS00065">
    <property type="entry name" value="D_2_HYDROXYACID_DH_1"/>
    <property type="match status" value="1"/>
</dbReference>
<name>A0AAE1IF99_9HYPO</name>
<dbReference type="RefSeq" id="XP_062757597.1">
    <property type="nucleotide sequence ID" value="XM_062897919.1"/>
</dbReference>
<keyword evidence="2" id="KW-0479">Metal-binding</keyword>
<dbReference type="InterPro" id="IPR029752">
    <property type="entry name" value="D-isomer_DH_CS1"/>
</dbReference>
<accession>A0AAE1IF99</accession>
<feature type="domain" description="CENP-V/GFA" evidence="6">
    <location>
        <begin position="394"/>
        <end position="516"/>
    </location>
</feature>
<dbReference type="SUPFAM" id="SSF51735">
    <property type="entry name" value="NAD(P)-binding Rossmann-fold domains"/>
    <property type="match status" value="1"/>
</dbReference>
<dbReference type="GO" id="GO:0016491">
    <property type="term" value="F:oxidoreductase activity"/>
    <property type="evidence" value="ECO:0007669"/>
    <property type="project" value="UniProtKB-KW"/>
</dbReference>
<dbReference type="Gene3D" id="3.40.50.720">
    <property type="entry name" value="NAD(P)-binding Rossmann-like Domain"/>
    <property type="match status" value="2"/>
</dbReference>
<dbReference type="SUPFAM" id="SSF51316">
    <property type="entry name" value="Mss4-like"/>
    <property type="match status" value="1"/>
</dbReference>
<reference evidence="7" key="1">
    <citation type="submission" date="2023-11" db="EMBL/GenBank/DDBJ databases">
        <title>The genome sequences of three competitors of mushroom-forming fungi.</title>
        <authorList>
            <person name="Beijen E."/>
            <person name="Ohm R.A."/>
        </authorList>
    </citation>
    <scope>NUCLEOTIDE SEQUENCE</scope>
    <source>
        <strain evidence="7">CBS 100526</strain>
    </source>
</reference>
<dbReference type="GeneID" id="87917824"/>
<keyword evidence="3" id="KW-0862">Zinc</keyword>
<evidence type="ECO:0000256" key="1">
    <source>
        <dbReference type="ARBA" id="ARBA00005495"/>
    </source>
</evidence>
<evidence type="ECO:0000256" key="5">
    <source>
        <dbReference type="ARBA" id="ARBA00023027"/>
    </source>
</evidence>
<dbReference type="InterPro" id="IPR006913">
    <property type="entry name" value="CENP-V/GFA"/>
</dbReference>